<dbReference type="Gene3D" id="3.40.50.1820">
    <property type="entry name" value="alpha/beta hydrolase"/>
    <property type="match status" value="1"/>
</dbReference>
<gene>
    <name evidence="2" type="ORF">METZ01_LOCUS66122</name>
</gene>
<feature type="domain" description="AB hydrolase-1" evidence="1">
    <location>
        <begin position="20"/>
        <end position="122"/>
    </location>
</feature>
<dbReference type="InterPro" id="IPR000073">
    <property type="entry name" value="AB_hydrolase_1"/>
</dbReference>
<accession>A0A381TCF1</accession>
<reference evidence="2" key="1">
    <citation type="submission" date="2018-05" db="EMBL/GenBank/DDBJ databases">
        <authorList>
            <person name="Lanie J.A."/>
            <person name="Ng W.-L."/>
            <person name="Kazmierczak K.M."/>
            <person name="Andrzejewski T.M."/>
            <person name="Davidsen T.M."/>
            <person name="Wayne K.J."/>
            <person name="Tettelin H."/>
            <person name="Glass J.I."/>
            <person name="Rusch D."/>
            <person name="Podicherti R."/>
            <person name="Tsui H.-C.T."/>
            <person name="Winkler M.E."/>
        </authorList>
    </citation>
    <scope>NUCLEOTIDE SEQUENCE</scope>
</reference>
<sequence>MPTADNSGIKINYEVIGAGPPLILQHGLTSKLDKWNWFGYVDVLKNNYKVISVDARGHGKSDKPYDAALYDRKIMASDIVSVMDAESINEAHYMGYSMGGSIGFGLAEAFPQRFHSLIIGGMHPYPLGDLELEPRVKVLDLMLESLEHGMDVYVGGLEPAPDEREREHLLSNDAEAIIAATLALRDRPDISGVLSRMTMPCLVYCGDQDGLHPGAEECVKHMPNVTWVSLSGLDHADVMQRSDVLLPHVLNFLTDQ</sequence>
<proteinExistence type="predicted"/>
<dbReference type="PANTHER" id="PTHR43433:SF5">
    <property type="entry name" value="AB HYDROLASE-1 DOMAIN-CONTAINING PROTEIN"/>
    <property type="match status" value="1"/>
</dbReference>
<evidence type="ECO:0000259" key="1">
    <source>
        <dbReference type="Pfam" id="PF00561"/>
    </source>
</evidence>
<dbReference type="PRINTS" id="PR00111">
    <property type="entry name" value="ABHYDROLASE"/>
</dbReference>
<dbReference type="InterPro" id="IPR029058">
    <property type="entry name" value="AB_hydrolase_fold"/>
</dbReference>
<dbReference type="InterPro" id="IPR050471">
    <property type="entry name" value="AB_hydrolase"/>
</dbReference>
<dbReference type="PANTHER" id="PTHR43433">
    <property type="entry name" value="HYDROLASE, ALPHA/BETA FOLD FAMILY PROTEIN"/>
    <property type="match status" value="1"/>
</dbReference>
<dbReference type="SUPFAM" id="SSF53474">
    <property type="entry name" value="alpha/beta-Hydrolases"/>
    <property type="match status" value="1"/>
</dbReference>
<protein>
    <recommendedName>
        <fullName evidence="1">AB hydrolase-1 domain-containing protein</fullName>
    </recommendedName>
</protein>
<dbReference type="AlphaFoldDB" id="A0A381TCF1"/>
<dbReference type="EMBL" id="UINC01004295">
    <property type="protein sequence ID" value="SVA13268.1"/>
    <property type="molecule type" value="Genomic_DNA"/>
</dbReference>
<dbReference type="Pfam" id="PF00561">
    <property type="entry name" value="Abhydrolase_1"/>
    <property type="match status" value="1"/>
</dbReference>
<name>A0A381TCF1_9ZZZZ</name>
<organism evidence="2">
    <name type="scientific">marine metagenome</name>
    <dbReference type="NCBI Taxonomy" id="408172"/>
    <lineage>
        <taxon>unclassified sequences</taxon>
        <taxon>metagenomes</taxon>
        <taxon>ecological metagenomes</taxon>
    </lineage>
</organism>
<evidence type="ECO:0000313" key="2">
    <source>
        <dbReference type="EMBL" id="SVA13268.1"/>
    </source>
</evidence>